<keyword evidence="2" id="KW-1185">Reference proteome</keyword>
<dbReference type="PANTHER" id="PTHR35286">
    <property type="entry name" value="EXPRESSED PROTEIN"/>
    <property type="match status" value="1"/>
</dbReference>
<reference evidence="1 2" key="1">
    <citation type="journal article" date="2023" name="BMC Biotechnol.">
        <title>Vitis rotundifolia cv Carlos genome sequencing.</title>
        <authorList>
            <person name="Huff M."/>
            <person name="Hulse-Kemp A."/>
            <person name="Scheffler B."/>
            <person name="Youngblood R."/>
            <person name="Simpson S."/>
            <person name="Babiker E."/>
            <person name="Staton M."/>
        </authorList>
    </citation>
    <scope>NUCLEOTIDE SEQUENCE [LARGE SCALE GENOMIC DNA]</scope>
    <source>
        <tissue evidence="1">Leaf</tissue>
    </source>
</reference>
<dbReference type="AlphaFoldDB" id="A0AA39A0U3"/>
<accession>A0AA39A0U3</accession>
<dbReference type="PANTHER" id="PTHR35286:SF1">
    <property type="entry name" value="EXPRESSED PROTEIN"/>
    <property type="match status" value="1"/>
</dbReference>
<organism evidence="1 2">
    <name type="scientific">Vitis rotundifolia</name>
    <name type="common">Muscadine grape</name>
    <dbReference type="NCBI Taxonomy" id="103349"/>
    <lineage>
        <taxon>Eukaryota</taxon>
        <taxon>Viridiplantae</taxon>
        <taxon>Streptophyta</taxon>
        <taxon>Embryophyta</taxon>
        <taxon>Tracheophyta</taxon>
        <taxon>Spermatophyta</taxon>
        <taxon>Magnoliopsida</taxon>
        <taxon>eudicotyledons</taxon>
        <taxon>Gunneridae</taxon>
        <taxon>Pentapetalae</taxon>
        <taxon>rosids</taxon>
        <taxon>Vitales</taxon>
        <taxon>Vitaceae</taxon>
        <taxon>Viteae</taxon>
        <taxon>Vitis</taxon>
    </lineage>
</organism>
<gene>
    <name evidence="1" type="ORF">PVL29_007433</name>
</gene>
<dbReference type="Proteomes" id="UP001168098">
    <property type="component" value="Unassembled WGS sequence"/>
</dbReference>
<evidence type="ECO:0000313" key="1">
    <source>
        <dbReference type="EMBL" id="KAJ9698352.1"/>
    </source>
</evidence>
<name>A0AA39A0U3_VITRO</name>
<evidence type="ECO:0000313" key="2">
    <source>
        <dbReference type="Proteomes" id="UP001168098"/>
    </source>
</evidence>
<sequence>MSSDRTTTFLQSLHPLHHLPSQIPKHNPINNTGQIAIEEVKIEKAIIEAITRGKVQTLKPNSGEAIPIGEHYICVSFQDEAESECRVWEWHGHIMSYNGEHGYTQDYVYGNYFERMTRRVFSDDSDEERDVGLGLRELIGGINLMDGGILCRNMNFTTSDGSMQNSHILHNEM</sequence>
<proteinExistence type="predicted"/>
<dbReference type="EMBL" id="JARBHA010000006">
    <property type="protein sequence ID" value="KAJ9698352.1"/>
    <property type="molecule type" value="Genomic_DNA"/>
</dbReference>
<protein>
    <submittedName>
        <fullName evidence="1">Uncharacterized protein</fullName>
    </submittedName>
</protein>
<comment type="caution">
    <text evidence="1">The sequence shown here is derived from an EMBL/GenBank/DDBJ whole genome shotgun (WGS) entry which is preliminary data.</text>
</comment>